<feature type="region of interest" description="Disordered" evidence="1">
    <location>
        <begin position="26"/>
        <end position="51"/>
    </location>
</feature>
<reference evidence="2 3" key="1">
    <citation type="submission" date="2023-07" db="EMBL/GenBank/DDBJ databases">
        <title>Genomic Encyclopedia of Type Strains, Phase IV (KMG-IV): sequencing the most valuable type-strain genomes for metagenomic binning, comparative biology and taxonomic classification.</title>
        <authorList>
            <person name="Goeker M."/>
        </authorList>
    </citation>
    <scope>NUCLEOTIDE SEQUENCE [LARGE SCALE GENOMIC DNA]</scope>
    <source>
        <strain evidence="2 3">DSM 19562</strain>
    </source>
</reference>
<evidence type="ECO:0000313" key="2">
    <source>
        <dbReference type="EMBL" id="MDQ0445455.1"/>
    </source>
</evidence>
<organism evidence="2 3">
    <name type="scientific">Methylobacterium persicinum</name>
    <dbReference type="NCBI Taxonomy" id="374426"/>
    <lineage>
        <taxon>Bacteria</taxon>
        <taxon>Pseudomonadati</taxon>
        <taxon>Pseudomonadota</taxon>
        <taxon>Alphaproteobacteria</taxon>
        <taxon>Hyphomicrobiales</taxon>
        <taxon>Methylobacteriaceae</taxon>
        <taxon>Methylobacterium</taxon>
    </lineage>
</organism>
<feature type="compositionally biased region" description="Polar residues" evidence="1">
    <location>
        <begin position="42"/>
        <end position="51"/>
    </location>
</feature>
<evidence type="ECO:0000313" key="3">
    <source>
        <dbReference type="Proteomes" id="UP001236369"/>
    </source>
</evidence>
<sequence>MARDFTTGKAQTVTTQDFNEQVKRLFADKSDPRAAEQRTKNLKGNTPFQKG</sequence>
<accession>A0ABU0HT23</accession>
<dbReference type="RefSeq" id="WP_238253375.1">
    <property type="nucleotide sequence ID" value="NZ_BPQX01000086.1"/>
</dbReference>
<feature type="compositionally biased region" description="Basic and acidic residues" evidence="1">
    <location>
        <begin position="26"/>
        <end position="39"/>
    </location>
</feature>
<dbReference type="EMBL" id="JAUSVV010000035">
    <property type="protein sequence ID" value="MDQ0445455.1"/>
    <property type="molecule type" value="Genomic_DNA"/>
</dbReference>
<proteinExistence type="predicted"/>
<protein>
    <submittedName>
        <fullName evidence="2">Uncharacterized protein</fullName>
    </submittedName>
</protein>
<name>A0ABU0HT23_9HYPH</name>
<gene>
    <name evidence="2" type="ORF">QO016_004984</name>
</gene>
<keyword evidence="3" id="KW-1185">Reference proteome</keyword>
<dbReference type="Proteomes" id="UP001236369">
    <property type="component" value="Unassembled WGS sequence"/>
</dbReference>
<evidence type="ECO:0000256" key="1">
    <source>
        <dbReference type="SAM" id="MobiDB-lite"/>
    </source>
</evidence>
<comment type="caution">
    <text evidence="2">The sequence shown here is derived from an EMBL/GenBank/DDBJ whole genome shotgun (WGS) entry which is preliminary data.</text>
</comment>